<evidence type="ECO:0000256" key="1">
    <source>
        <dbReference type="SAM" id="Phobius"/>
    </source>
</evidence>
<keyword evidence="1" id="KW-0812">Transmembrane</keyword>
<feature type="non-terminal residue" evidence="2">
    <location>
        <position position="104"/>
    </location>
</feature>
<keyword evidence="3" id="KW-1185">Reference proteome</keyword>
<comment type="caution">
    <text evidence="2">The sequence shown here is derived from an EMBL/GenBank/DDBJ whole genome shotgun (WGS) entry which is preliminary data.</text>
</comment>
<keyword evidence="1" id="KW-0472">Membrane</keyword>
<reference evidence="2" key="1">
    <citation type="submission" date="2021-06" db="EMBL/GenBank/DDBJ databases">
        <authorList>
            <person name="Kallberg Y."/>
            <person name="Tangrot J."/>
            <person name="Rosling A."/>
        </authorList>
    </citation>
    <scope>NUCLEOTIDE SEQUENCE</scope>
    <source>
        <strain evidence="2">CL551</strain>
    </source>
</reference>
<dbReference type="EMBL" id="CAJVPV010046875">
    <property type="protein sequence ID" value="CAG8771563.1"/>
    <property type="molecule type" value="Genomic_DNA"/>
</dbReference>
<accession>A0A9N9J9R7</accession>
<dbReference type="Proteomes" id="UP000789342">
    <property type="component" value="Unassembled WGS sequence"/>
</dbReference>
<protein>
    <submittedName>
        <fullName evidence="2">11968_t:CDS:1</fullName>
    </submittedName>
</protein>
<name>A0A9N9J9R7_9GLOM</name>
<evidence type="ECO:0000313" key="3">
    <source>
        <dbReference type="Proteomes" id="UP000789342"/>
    </source>
</evidence>
<feature type="transmembrane region" description="Helical" evidence="1">
    <location>
        <begin position="64"/>
        <end position="86"/>
    </location>
</feature>
<gene>
    <name evidence="2" type="ORF">AMORRO_LOCUS16622</name>
</gene>
<keyword evidence="1" id="KW-1133">Transmembrane helix</keyword>
<evidence type="ECO:0000313" key="2">
    <source>
        <dbReference type="EMBL" id="CAG8771563.1"/>
    </source>
</evidence>
<organism evidence="2 3">
    <name type="scientific">Acaulospora morrowiae</name>
    <dbReference type="NCBI Taxonomy" id="94023"/>
    <lineage>
        <taxon>Eukaryota</taxon>
        <taxon>Fungi</taxon>
        <taxon>Fungi incertae sedis</taxon>
        <taxon>Mucoromycota</taxon>
        <taxon>Glomeromycotina</taxon>
        <taxon>Glomeromycetes</taxon>
        <taxon>Diversisporales</taxon>
        <taxon>Acaulosporaceae</taxon>
        <taxon>Acaulospora</taxon>
    </lineage>
</organism>
<proteinExistence type="predicted"/>
<dbReference type="AlphaFoldDB" id="A0A9N9J9R7"/>
<sequence length="104" mass="11784">MSLPFKHILLGIKGAQLLFVVLIVILEIVQAAYFVSIYDENSISGGGGSDEYFTGSMYGKEGSVVWVFMIMLITFLSIVAYLALFFKGYIWEKRREIYFVGFDT</sequence>